<dbReference type="InterPro" id="IPR002885">
    <property type="entry name" value="PPR_rpt"/>
</dbReference>
<dbReference type="Gene3D" id="1.25.40.10">
    <property type="entry name" value="Tetratricopeptide repeat domain"/>
    <property type="match status" value="2"/>
</dbReference>
<dbReference type="InterPro" id="IPR011990">
    <property type="entry name" value="TPR-like_helical_dom_sf"/>
</dbReference>
<evidence type="ECO:0000256" key="1">
    <source>
        <dbReference type="ARBA" id="ARBA00022737"/>
    </source>
</evidence>
<keyword evidence="1" id="KW-0677">Repeat</keyword>
<dbReference type="NCBIfam" id="TIGR00756">
    <property type="entry name" value="PPR"/>
    <property type="match status" value="2"/>
</dbReference>
<feature type="repeat" description="PPR" evidence="2">
    <location>
        <begin position="356"/>
        <end position="390"/>
    </location>
</feature>
<evidence type="ECO:0000313" key="4">
    <source>
        <dbReference type="EMBL" id="KAG0009450.1"/>
    </source>
</evidence>
<accession>A0A9P6MQF6</accession>
<organism evidence="4 5">
    <name type="scientific">Entomortierella chlamydospora</name>
    <dbReference type="NCBI Taxonomy" id="101097"/>
    <lineage>
        <taxon>Eukaryota</taxon>
        <taxon>Fungi</taxon>
        <taxon>Fungi incertae sedis</taxon>
        <taxon>Mucoromycota</taxon>
        <taxon>Mortierellomycotina</taxon>
        <taxon>Mortierellomycetes</taxon>
        <taxon>Mortierellales</taxon>
        <taxon>Mortierellaceae</taxon>
        <taxon>Entomortierella</taxon>
    </lineage>
</organism>
<feature type="coiled-coil region" evidence="3">
    <location>
        <begin position="112"/>
        <end position="139"/>
    </location>
</feature>
<protein>
    <recommendedName>
        <fullName evidence="6">Pentatricopeptide repeat protein</fullName>
    </recommendedName>
</protein>
<dbReference type="SUPFAM" id="SSF81901">
    <property type="entry name" value="HCP-like"/>
    <property type="match status" value="1"/>
</dbReference>
<evidence type="ECO:0000313" key="5">
    <source>
        <dbReference type="Proteomes" id="UP000703661"/>
    </source>
</evidence>
<feature type="repeat" description="PPR" evidence="2">
    <location>
        <begin position="321"/>
        <end position="355"/>
    </location>
</feature>
<dbReference type="PANTHER" id="PTHR47936">
    <property type="entry name" value="PPR_LONG DOMAIN-CONTAINING PROTEIN"/>
    <property type="match status" value="1"/>
</dbReference>
<dbReference type="EMBL" id="JAAAID010001584">
    <property type="protein sequence ID" value="KAG0009450.1"/>
    <property type="molecule type" value="Genomic_DNA"/>
</dbReference>
<name>A0A9P6MQF6_9FUNG</name>
<evidence type="ECO:0000256" key="3">
    <source>
        <dbReference type="SAM" id="Coils"/>
    </source>
</evidence>
<sequence>MVSYHIHPGDYNRLIKGTVGERRLNNFTRLHDALQDTNNPDALWEVVQEIRKIPRDLELLSEEAFRLLVIHFKEAAKDGGTQGDMWCARIITVLDDKRSVKDDFTRWDYSDMMSALNRLGRYEESLQELERAVKSFDVDSILLNHTVRALGGLRRLDKAVENIRDVESRFGIKASEYTLGYLIQQYLYAGEKAKAVELWQEMIENGSLGSIEVVNGILRACVKLQESKLAQNIYDGLPGLRIESNLESLNLMLSLAVADIQCSRERSEFLQTIHDKVATSDRQVFDRNVLSSILADFSKKGDPEGAILVHELMVRHGFQPDIGEHNDILHCYARLQQTDKAVEWLQLMRRLGIRPNRSTYVLLMHSFTRQRMPRETEALFRQLIVDGIEPDLAICNHLLLAYEQARMNRRCLLLYKSMFNERSIGLDQLSFSCMFNAVFHSEKAHLEGGEGRHGNGSAMLDPAFQRRIREPIRVLNEERQTMSLNTQPQTQQQYLFENVSSTTEFLNPRTIFRDMIIVGVRPSRSLYSNILRAFLAQNDFAGATVALRALADYFVLRPTPKMKAIVVTWVYKELERRGIENNNTLSKGELSKVVSMMERTRGLIEMLEKIVSGELLVKSEDMALTESRSRMKGFPEDHGSDTITQVKMEMGGDLVDLYSRSVFAGSSWSTVEDSPNLTDLKDFERWYRAYSNRTTLAQAIKANP</sequence>
<evidence type="ECO:0008006" key="6">
    <source>
        <dbReference type="Google" id="ProtNLM"/>
    </source>
</evidence>
<keyword evidence="3" id="KW-0175">Coiled coil</keyword>
<dbReference type="AlphaFoldDB" id="A0A9P6MQF6"/>
<dbReference type="GO" id="GO:0031930">
    <property type="term" value="P:mitochondria-nucleus signaling pathway"/>
    <property type="evidence" value="ECO:0007669"/>
    <property type="project" value="TreeGrafter"/>
</dbReference>
<reference evidence="4" key="1">
    <citation type="journal article" date="2020" name="Fungal Divers.">
        <title>Resolving the Mortierellaceae phylogeny through synthesis of multi-gene phylogenetics and phylogenomics.</title>
        <authorList>
            <person name="Vandepol N."/>
            <person name="Liber J."/>
            <person name="Desiro A."/>
            <person name="Na H."/>
            <person name="Kennedy M."/>
            <person name="Barry K."/>
            <person name="Grigoriev I.V."/>
            <person name="Miller A.N."/>
            <person name="O'Donnell K."/>
            <person name="Stajich J.E."/>
            <person name="Bonito G."/>
        </authorList>
    </citation>
    <scope>NUCLEOTIDE SEQUENCE</scope>
    <source>
        <strain evidence="4">NRRL 2769</strain>
    </source>
</reference>
<dbReference type="PROSITE" id="PS51375">
    <property type="entry name" value="PPR"/>
    <property type="match status" value="3"/>
</dbReference>
<dbReference type="Pfam" id="PF13812">
    <property type="entry name" value="PPR_3"/>
    <property type="match status" value="1"/>
</dbReference>
<gene>
    <name evidence="4" type="ORF">BGZ80_002378</name>
</gene>
<dbReference type="PANTHER" id="PTHR47936:SF1">
    <property type="entry name" value="PENTATRICOPEPTIDE REPEAT-CONTAINING PROTEIN GUN1, CHLOROPLASTIC"/>
    <property type="match status" value="1"/>
</dbReference>
<proteinExistence type="predicted"/>
<keyword evidence="5" id="KW-1185">Reference proteome</keyword>
<dbReference type="Pfam" id="PF01535">
    <property type="entry name" value="PPR"/>
    <property type="match status" value="1"/>
</dbReference>
<comment type="caution">
    <text evidence="4">The sequence shown here is derived from an EMBL/GenBank/DDBJ whole genome shotgun (WGS) entry which is preliminary data.</text>
</comment>
<feature type="repeat" description="PPR" evidence="2">
    <location>
        <begin position="286"/>
        <end position="320"/>
    </location>
</feature>
<dbReference type="Proteomes" id="UP000703661">
    <property type="component" value="Unassembled WGS sequence"/>
</dbReference>
<evidence type="ECO:0000256" key="2">
    <source>
        <dbReference type="PROSITE-ProRule" id="PRU00708"/>
    </source>
</evidence>